<name>A0A7E4VQ33_PANRE</name>
<dbReference type="WBParaSite" id="Pan_g22795.t1">
    <property type="protein sequence ID" value="Pan_g22795.t1"/>
    <property type="gene ID" value="Pan_g22795"/>
</dbReference>
<dbReference type="AlphaFoldDB" id="A0A7E4VQ33"/>
<protein>
    <submittedName>
        <fullName evidence="2">F-box domain-containing protein</fullName>
    </submittedName>
</protein>
<sequence>MPYPIAKMAYGLRRRLSQLATPMERYDLQIAAGNLSICPPKLQIIQKGWEQVHIRKQNRKIFVAQCNGPLFKHTPVIFLKDTLFVCDFIVVLKNFDLNDLTSEIFNHCICKPSHITLLKCNISKPFIDELSKGTSKSVETIRIAHDTNTLHTISLTHLFAAYPNLKFLDLAFPYVATDWITELLQVKDRSLNAVMLTFWSEQFTEFDLNELMVMITSGKIYFLIITIAGESEKMNSYLSKLNQLFDKVAIDDDRNLLRYTTFTVLYQGSSNNWKLRSNLCNIAGNAEKWYIVGFV</sequence>
<organism evidence="1 2">
    <name type="scientific">Panagrellus redivivus</name>
    <name type="common">Microworm</name>
    <dbReference type="NCBI Taxonomy" id="6233"/>
    <lineage>
        <taxon>Eukaryota</taxon>
        <taxon>Metazoa</taxon>
        <taxon>Ecdysozoa</taxon>
        <taxon>Nematoda</taxon>
        <taxon>Chromadorea</taxon>
        <taxon>Rhabditida</taxon>
        <taxon>Tylenchina</taxon>
        <taxon>Panagrolaimomorpha</taxon>
        <taxon>Panagrolaimoidea</taxon>
        <taxon>Panagrolaimidae</taxon>
        <taxon>Panagrellus</taxon>
    </lineage>
</organism>
<keyword evidence="1" id="KW-1185">Reference proteome</keyword>
<evidence type="ECO:0000313" key="2">
    <source>
        <dbReference type="WBParaSite" id="Pan_g22795.t1"/>
    </source>
</evidence>
<proteinExistence type="predicted"/>
<accession>A0A7E4VQ33</accession>
<reference evidence="2" key="2">
    <citation type="submission" date="2020-10" db="UniProtKB">
        <authorList>
            <consortium name="WormBaseParasite"/>
        </authorList>
    </citation>
    <scope>IDENTIFICATION</scope>
</reference>
<evidence type="ECO:0000313" key="1">
    <source>
        <dbReference type="Proteomes" id="UP000492821"/>
    </source>
</evidence>
<dbReference type="Proteomes" id="UP000492821">
    <property type="component" value="Unassembled WGS sequence"/>
</dbReference>
<reference evidence="1" key="1">
    <citation type="journal article" date="2013" name="Genetics">
        <title>The draft genome and transcriptome of Panagrellus redivivus are shaped by the harsh demands of a free-living lifestyle.</title>
        <authorList>
            <person name="Srinivasan J."/>
            <person name="Dillman A.R."/>
            <person name="Macchietto M.G."/>
            <person name="Heikkinen L."/>
            <person name="Lakso M."/>
            <person name="Fracchia K.M."/>
            <person name="Antoshechkin I."/>
            <person name="Mortazavi A."/>
            <person name="Wong G."/>
            <person name="Sternberg P.W."/>
        </authorList>
    </citation>
    <scope>NUCLEOTIDE SEQUENCE [LARGE SCALE GENOMIC DNA]</scope>
    <source>
        <strain evidence="1">MT8872</strain>
    </source>
</reference>